<keyword evidence="7" id="KW-0812">Transmembrane</keyword>
<feature type="domain" description="Radical SAM core" evidence="8">
    <location>
        <begin position="119"/>
        <end position="396"/>
    </location>
</feature>
<dbReference type="GO" id="GO:0003824">
    <property type="term" value="F:catalytic activity"/>
    <property type="evidence" value="ECO:0007669"/>
    <property type="project" value="InterPro"/>
</dbReference>
<protein>
    <recommendedName>
        <fullName evidence="8">Radical SAM core domain-containing protein</fullName>
    </recommendedName>
</protein>
<keyword evidence="7" id="KW-0472">Membrane</keyword>
<dbReference type="GO" id="GO:0070475">
    <property type="term" value="P:rRNA base methylation"/>
    <property type="evidence" value="ECO:0007669"/>
    <property type="project" value="TreeGrafter"/>
</dbReference>
<evidence type="ECO:0000259" key="8">
    <source>
        <dbReference type="PROSITE" id="PS51918"/>
    </source>
</evidence>
<dbReference type="SUPFAM" id="SSF102114">
    <property type="entry name" value="Radical SAM enzymes"/>
    <property type="match status" value="1"/>
</dbReference>
<dbReference type="PANTHER" id="PTHR30544">
    <property type="entry name" value="23S RRNA METHYLTRANSFERASE"/>
    <property type="match status" value="1"/>
</dbReference>
<evidence type="ECO:0000256" key="1">
    <source>
        <dbReference type="ARBA" id="ARBA00001966"/>
    </source>
</evidence>
<comment type="cofactor">
    <cofactor evidence="1">
        <name>[4Fe-4S] cluster</name>
        <dbReference type="ChEBI" id="CHEBI:49883"/>
    </cofactor>
</comment>
<dbReference type="GO" id="GO:0046872">
    <property type="term" value="F:metal ion binding"/>
    <property type="evidence" value="ECO:0007669"/>
    <property type="project" value="UniProtKB-KW"/>
</dbReference>
<dbReference type="CDD" id="cd01335">
    <property type="entry name" value="Radical_SAM"/>
    <property type="match status" value="1"/>
</dbReference>
<keyword evidence="5" id="KW-0408">Iron</keyword>
<dbReference type="PANTHER" id="PTHR30544:SF8">
    <property type="entry name" value="RADICAL SAM SUPERFAMILY PROTEIN"/>
    <property type="match status" value="1"/>
</dbReference>
<keyword evidence="2" id="KW-0004">4Fe-4S</keyword>
<gene>
    <name evidence="9" type="ORF">RS030_6817</name>
</gene>
<dbReference type="Proteomes" id="UP001311799">
    <property type="component" value="Unassembled WGS sequence"/>
</dbReference>
<evidence type="ECO:0000256" key="5">
    <source>
        <dbReference type="ARBA" id="ARBA00023004"/>
    </source>
</evidence>
<evidence type="ECO:0000256" key="7">
    <source>
        <dbReference type="SAM" id="Phobius"/>
    </source>
</evidence>
<dbReference type="EMBL" id="JAWDEY010000034">
    <property type="protein sequence ID" value="KAK6588238.1"/>
    <property type="molecule type" value="Genomic_DNA"/>
</dbReference>
<evidence type="ECO:0000313" key="9">
    <source>
        <dbReference type="EMBL" id="KAK6588238.1"/>
    </source>
</evidence>
<dbReference type="GO" id="GO:0051539">
    <property type="term" value="F:4 iron, 4 sulfur cluster binding"/>
    <property type="evidence" value="ECO:0007669"/>
    <property type="project" value="UniProtKB-KW"/>
</dbReference>
<evidence type="ECO:0000256" key="6">
    <source>
        <dbReference type="ARBA" id="ARBA00023014"/>
    </source>
</evidence>
<comment type="caution">
    <text evidence="9">The sequence shown here is derived from an EMBL/GenBank/DDBJ whole genome shotgun (WGS) entry which is preliminary data.</text>
</comment>
<keyword evidence="6" id="KW-0411">Iron-sulfur</keyword>
<reference evidence="9 10" key="1">
    <citation type="submission" date="2023-10" db="EMBL/GenBank/DDBJ databases">
        <title>Comparative genomics analysis reveals potential genetic determinants of host preference in Cryptosporidium xiaoi.</title>
        <authorList>
            <person name="Xiao L."/>
            <person name="Li J."/>
        </authorList>
    </citation>
    <scope>NUCLEOTIDE SEQUENCE [LARGE SCALE GENOMIC DNA]</scope>
    <source>
        <strain evidence="9 10">52996</strain>
    </source>
</reference>
<dbReference type="Gene3D" id="3.20.20.70">
    <property type="entry name" value="Aldolase class I"/>
    <property type="match status" value="2"/>
</dbReference>
<dbReference type="InterPro" id="IPR013785">
    <property type="entry name" value="Aldolase_TIM"/>
</dbReference>
<dbReference type="InterPro" id="IPR007197">
    <property type="entry name" value="rSAM"/>
</dbReference>
<dbReference type="PROSITE" id="PS51918">
    <property type="entry name" value="RADICAL_SAM"/>
    <property type="match status" value="1"/>
</dbReference>
<evidence type="ECO:0000313" key="10">
    <source>
        <dbReference type="Proteomes" id="UP001311799"/>
    </source>
</evidence>
<dbReference type="AlphaFoldDB" id="A0AAV9XUQ4"/>
<dbReference type="GO" id="GO:0030488">
    <property type="term" value="P:tRNA methylation"/>
    <property type="evidence" value="ECO:0007669"/>
    <property type="project" value="TreeGrafter"/>
</dbReference>
<dbReference type="InterPro" id="IPR058240">
    <property type="entry name" value="rSAM_sf"/>
</dbReference>
<accession>A0AAV9XUQ4</accession>
<name>A0AAV9XUQ4_9CRYT</name>
<organism evidence="9 10">
    <name type="scientific">Cryptosporidium xiaoi</name>
    <dbReference type="NCBI Taxonomy" id="659607"/>
    <lineage>
        <taxon>Eukaryota</taxon>
        <taxon>Sar</taxon>
        <taxon>Alveolata</taxon>
        <taxon>Apicomplexa</taxon>
        <taxon>Conoidasida</taxon>
        <taxon>Coccidia</taxon>
        <taxon>Eucoccidiorida</taxon>
        <taxon>Eimeriorina</taxon>
        <taxon>Cryptosporidiidae</taxon>
        <taxon>Cryptosporidium</taxon>
    </lineage>
</organism>
<evidence type="ECO:0000256" key="4">
    <source>
        <dbReference type="ARBA" id="ARBA00022723"/>
    </source>
</evidence>
<keyword evidence="3" id="KW-0949">S-adenosyl-L-methionine</keyword>
<keyword evidence="10" id="KW-1185">Reference proteome</keyword>
<dbReference type="InterPro" id="IPR040072">
    <property type="entry name" value="Methyltransferase_A"/>
</dbReference>
<keyword evidence="7" id="KW-1133">Transmembrane helix</keyword>
<feature type="transmembrane region" description="Helical" evidence="7">
    <location>
        <begin position="545"/>
        <end position="562"/>
    </location>
</feature>
<evidence type="ECO:0000256" key="3">
    <source>
        <dbReference type="ARBA" id="ARBA00022691"/>
    </source>
</evidence>
<proteinExistence type="predicted"/>
<sequence>MQINKRRSEVKTQSIFDYRSFIDALDEAGVKRSRAYNIWQSLIKKNIDDISKIKNVPKKVSKIIEEKFTLLNISVVDSWTSENRETTKLIFKLADSHEIESVIMRYGKNESNGNNGNSEFRRISLCVSSQIGCRMGCMFCATGSMGLRGSLLSGEIIQQLYYVRNVLGEPVRNVVFMGMGEPLENYTEVVDAIKFMIDQRLFSLSLGHILVSTVGIPTNIINLADDLPGIGLCLSLHAPNQQLRERIIPIARIYKITDLMRFLDVFIFKTIINKCYNKLIDDRNKHLIKNNMTFDDILISNRMLNSHKMIIIEYTLLKGVNDSIEQANELAELLINTPMSKNIIDDLFMAKESSSDNYSFDNKTDVRNDILNSTNLINDKLKRNLIKTVYKELSKNYNRMNFTLVNLIPYNKTSTNTQFSTPSKETIYKFASALGEHKLVVTIRRTMGDDIYGACGQLALKQDREYNIEELNDTNKFSRDSSKDCDHSSNYSDISESEFDVSPYNDKNYVVSTLKSRVNNISCILYSGFSTTKNYIKYHFMNNKLHIGLLVGTGIFAHYLFYRRFKN</sequence>
<keyword evidence="4" id="KW-0479">Metal-binding</keyword>
<evidence type="ECO:0000256" key="2">
    <source>
        <dbReference type="ARBA" id="ARBA00022485"/>
    </source>
</evidence>